<keyword evidence="1" id="KW-0812">Transmembrane</keyword>
<keyword evidence="1" id="KW-0472">Membrane</keyword>
<keyword evidence="1" id="KW-1133">Transmembrane helix</keyword>
<dbReference type="HOGENOM" id="CLU_2519643_0_0_2"/>
<feature type="transmembrane region" description="Helical" evidence="1">
    <location>
        <begin position="32"/>
        <end position="51"/>
    </location>
</feature>
<proteinExistence type="predicted"/>
<keyword evidence="2" id="KW-0614">Plasmid</keyword>
<gene>
    <name evidence="2" type="ORF">HALLA_20170</name>
</gene>
<accession>W0JUH5</accession>
<evidence type="ECO:0000256" key="1">
    <source>
        <dbReference type="SAM" id="Phobius"/>
    </source>
</evidence>
<dbReference type="AlphaFoldDB" id="W0JUH5"/>
<feature type="transmembrane region" description="Helical" evidence="1">
    <location>
        <begin position="58"/>
        <end position="79"/>
    </location>
</feature>
<name>W0JUH5_9EURY</name>
<evidence type="ECO:0000313" key="2">
    <source>
        <dbReference type="EMBL" id="AHG02219.1"/>
    </source>
</evidence>
<protein>
    <submittedName>
        <fullName evidence="2">Uncharacterized protein</fullName>
    </submittedName>
</protein>
<dbReference type="KEGG" id="hlr:HALLA_20170"/>
<organism evidence="2 3">
    <name type="scientific">Halostagnicola larsenii XH-48</name>
    <dbReference type="NCBI Taxonomy" id="797299"/>
    <lineage>
        <taxon>Archaea</taxon>
        <taxon>Methanobacteriati</taxon>
        <taxon>Methanobacteriota</taxon>
        <taxon>Stenosarchaea group</taxon>
        <taxon>Halobacteria</taxon>
        <taxon>Halobacteriales</taxon>
        <taxon>Natrialbaceae</taxon>
        <taxon>Halostagnicola</taxon>
    </lineage>
</organism>
<dbReference type="Proteomes" id="UP000019024">
    <property type="component" value="Plasmid unnamed3"/>
</dbReference>
<geneLocation type="plasmid" evidence="2">
    <name>unnamed</name>
</geneLocation>
<dbReference type="EMBL" id="CP007058">
    <property type="protein sequence ID" value="AHG02219.1"/>
    <property type="molecule type" value="Genomic_DNA"/>
</dbReference>
<sequence length="84" mass="9079">MGQGVGISATFLLFVLLLYAKSTTNLVLPDRWLGTSLLLIGTVVTLSAALVNWPIGSGFVFGFGPVVVIIFLWSFVFLIRSKFA</sequence>
<keyword evidence="3" id="KW-1185">Reference proteome</keyword>
<reference evidence="2 3" key="1">
    <citation type="submission" date="2014-01" db="EMBL/GenBank/DDBJ databases">
        <authorList>
            <consortium name="DOE Joint Genome Institute"/>
            <person name="Anderson I."/>
            <person name="Huntemann M."/>
            <person name="Han J."/>
            <person name="Chen A."/>
            <person name="Kyrpides N."/>
            <person name="Mavromatis K."/>
            <person name="Markowitz V."/>
            <person name="Palaniappan K."/>
            <person name="Ivanova N."/>
            <person name="Schaumberg A."/>
            <person name="Pati A."/>
            <person name="Liolios K."/>
            <person name="Nordberg H.P."/>
            <person name="Cantor M.N."/>
            <person name="Hua S.X."/>
            <person name="Woyke T."/>
        </authorList>
    </citation>
    <scope>NUCLEOTIDE SEQUENCE [LARGE SCALE GENOMIC DNA]</scope>
    <source>
        <strain evidence="2 3">XH-48</strain>
        <plasmid evidence="3">4</plasmid>
    </source>
</reference>
<evidence type="ECO:0000313" key="3">
    <source>
        <dbReference type="Proteomes" id="UP000019024"/>
    </source>
</evidence>